<evidence type="ECO:0000313" key="4">
    <source>
        <dbReference type="Proteomes" id="UP001152607"/>
    </source>
</evidence>
<sequence length="226" mass="25586">MVEDSDEPPRWRRGVIIPFLSIVGVAAVCGLFVLVHKLTRKQERSRARSQDDSILPLHNALALRLSPDQPSASAPSQQIALRRFQGHPQLWIATGHQGRHRRVTTAELRGFVARGPEPLHVQQGRWFGQQGRLVTWRYDRLPPLVHTGHGPDAALRYPRVRNEHSSDDTLPQYEEVAGVDDVDPPEYTEDDALEHQIPIGPTSNFSRPRFVAEHPTAPPDYDAHRR</sequence>
<name>A0A9W4U865_9PLEO</name>
<keyword evidence="2" id="KW-1133">Transmembrane helix</keyword>
<keyword evidence="4" id="KW-1185">Reference proteome</keyword>
<protein>
    <recommendedName>
        <fullName evidence="5">Transmembrane protein</fullName>
    </recommendedName>
</protein>
<comment type="caution">
    <text evidence="3">The sequence shown here is derived from an EMBL/GenBank/DDBJ whole genome shotgun (WGS) entry which is preliminary data.</text>
</comment>
<feature type="region of interest" description="Disordered" evidence="1">
    <location>
        <begin position="180"/>
        <end position="226"/>
    </location>
</feature>
<keyword evidence="2" id="KW-0472">Membrane</keyword>
<evidence type="ECO:0008006" key="5">
    <source>
        <dbReference type="Google" id="ProtNLM"/>
    </source>
</evidence>
<proteinExistence type="predicted"/>
<evidence type="ECO:0000256" key="1">
    <source>
        <dbReference type="SAM" id="MobiDB-lite"/>
    </source>
</evidence>
<feature type="transmembrane region" description="Helical" evidence="2">
    <location>
        <begin position="15"/>
        <end position="35"/>
    </location>
</feature>
<reference evidence="3" key="1">
    <citation type="submission" date="2023-01" db="EMBL/GenBank/DDBJ databases">
        <authorList>
            <person name="Van Ghelder C."/>
            <person name="Rancurel C."/>
        </authorList>
    </citation>
    <scope>NUCLEOTIDE SEQUENCE</scope>
    <source>
        <strain evidence="3">CNCM I-4278</strain>
    </source>
</reference>
<evidence type="ECO:0000313" key="3">
    <source>
        <dbReference type="EMBL" id="CAI6330574.1"/>
    </source>
</evidence>
<keyword evidence="2" id="KW-0812">Transmembrane</keyword>
<organism evidence="3 4">
    <name type="scientific">Periconia digitata</name>
    <dbReference type="NCBI Taxonomy" id="1303443"/>
    <lineage>
        <taxon>Eukaryota</taxon>
        <taxon>Fungi</taxon>
        <taxon>Dikarya</taxon>
        <taxon>Ascomycota</taxon>
        <taxon>Pezizomycotina</taxon>
        <taxon>Dothideomycetes</taxon>
        <taxon>Pleosporomycetidae</taxon>
        <taxon>Pleosporales</taxon>
        <taxon>Massarineae</taxon>
        <taxon>Periconiaceae</taxon>
        <taxon>Periconia</taxon>
    </lineage>
</organism>
<dbReference type="AlphaFoldDB" id="A0A9W4U865"/>
<gene>
    <name evidence="3" type="ORF">PDIGIT_LOCUS4263</name>
</gene>
<evidence type="ECO:0000256" key="2">
    <source>
        <dbReference type="SAM" id="Phobius"/>
    </source>
</evidence>
<feature type="compositionally biased region" description="Acidic residues" evidence="1">
    <location>
        <begin position="180"/>
        <end position="192"/>
    </location>
</feature>
<dbReference type="EMBL" id="CAOQHR010000002">
    <property type="protein sequence ID" value="CAI6330574.1"/>
    <property type="molecule type" value="Genomic_DNA"/>
</dbReference>
<dbReference type="Proteomes" id="UP001152607">
    <property type="component" value="Unassembled WGS sequence"/>
</dbReference>
<accession>A0A9W4U865</accession>